<gene>
    <name evidence="1" type="ORF">MNB_SV-15-323</name>
</gene>
<dbReference type="EMBL" id="FRYL01000014">
    <property type="protein sequence ID" value="SHO80609.1"/>
    <property type="molecule type" value="Genomic_DNA"/>
</dbReference>
<reference evidence="1" key="1">
    <citation type="submission" date="2016-10" db="EMBL/GenBank/DDBJ databases">
        <authorList>
            <person name="de Groot N.N."/>
        </authorList>
    </citation>
    <scope>NUCLEOTIDE SEQUENCE</scope>
</reference>
<sequence>MNILLINKSIVVSRLVAICARDIEASVDEIDNISNLKKDNYDMIIVDGEINSQELEDSINKIISKSKIILYSKLEDNLSNYDIKIKKPFLPQKLTDILNKFNSEKSNSIIKENIDNSFIEALINMPSQKIKDILLGAEVTIKIKFPKD</sequence>
<dbReference type="AlphaFoldDB" id="A0A1W1EIC1"/>
<protein>
    <submittedName>
        <fullName evidence="1">Highly acidic protein</fullName>
    </submittedName>
</protein>
<organism evidence="1">
    <name type="scientific">hydrothermal vent metagenome</name>
    <dbReference type="NCBI Taxonomy" id="652676"/>
    <lineage>
        <taxon>unclassified sequences</taxon>
        <taxon>metagenomes</taxon>
        <taxon>ecological metagenomes</taxon>
    </lineage>
</organism>
<proteinExistence type="predicted"/>
<accession>A0A1W1EIC1</accession>
<evidence type="ECO:0000313" key="1">
    <source>
        <dbReference type="EMBL" id="SHO80609.1"/>
    </source>
</evidence>
<name>A0A1W1EIC1_9ZZZZ</name>